<dbReference type="InterPro" id="IPR018212">
    <property type="entry name" value="Na/solute_symporter_CS"/>
</dbReference>
<dbReference type="PANTHER" id="PTHR48086">
    <property type="entry name" value="SODIUM/PROLINE SYMPORTER-RELATED"/>
    <property type="match status" value="1"/>
</dbReference>
<keyword evidence="11" id="KW-1185">Reference proteome</keyword>
<dbReference type="PANTHER" id="PTHR48086:SF4">
    <property type="entry name" value="SODIUM_PANTOTHENATE SYMPORTER"/>
    <property type="match status" value="1"/>
</dbReference>
<dbReference type="Proteomes" id="UP000618943">
    <property type="component" value="Unassembled WGS sequence"/>
</dbReference>
<evidence type="ECO:0000256" key="5">
    <source>
        <dbReference type="ARBA" id="ARBA00022692"/>
    </source>
</evidence>
<keyword evidence="3" id="KW-0813">Transport</keyword>
<feature type="transmembrane region" description="Helical" evidence="9">
    <location>
        <begin position="319"/>
        <end position="349"/>
    </location>
</feature>
<evidence type="ECO:0000256" key="9">
    <source>
        <dbReference type="SAM" id="Phobius"/>
    </source>
</evidence>
<evidence type="ECO:0000256" key="2">
    <source>
        <dbReference type="ARBA" id="ARBA00006434"/>
    </source>
</evidence>
<keyword evidence="6 9" id="KW-1133">Transmembrane helix</keyword>
<evidence type="ECO:0000256" key="6">
    <source>
        <dbReference type="ARBA" id="ARBA00022989"/>
    </source>
</evidence>
<evidence type="ECO:0000256" key="8">
    <source>
        <dbReference type="RuleBase" id="RU362091"/>
    </source>
</evidence>
<dbReference type="EMBL" id="JAEOAH010000003">
    <property type="protein sequence ID" value="MBK3493650.1"/>
    <property type="molecule type" value="Genomic_DNA"/>
</dbReference>
<evidence type="ECO:0000313" key="10">
    <source>
        <dbReference type="EMBL" id="MBK3493650.1"/>
    </source>
</evidence>
<evidence type="ECO:0000313" key="11">
    <source>
        <dbReference type="Proteomes" id="UP000618943"/>
    </source>
</evidence>
<keyword evidence="4" id="KW-1003">Cell membrane</keyword>
<feature type="transmembrane region" description="Helical" evidence="9">
    <location>
        <begin position="274"/>
        <end position="299"/>
    </location>
</feature>
<protein>
    <submittedName>
        <fullName evidence="10">Sodium/panthothenate symporter</fullName>
    </submittedName>
</protein>
<keyword evidence="7 9" id="KW-0472">Membrane</keyword>
<dbReference type="RefSeq" id="WP_200747980.1">
    <property type="nucleotide sequence ID" value="NZ_JAEOAH010000003.1"/>
</dbReference>
<dbReference type="InterPro" id="IPR050277">
    <property type="entry name" value="Sodium:Solute_Symporter"/>
</dbReference>
<gene>
    <name evidence="10" type="primary">panF</name>
    <name evidence="10" type="ORF">JFL43_01975</name>
</gene>
<dbReference type="Pfam" id="PF00474">
    <property type="entry name" value="SSF"/>
    <property type="match status" value="1"/>
</dbReference>
<feature type="transmembrane region" description="Helical" evidence="9">
    <location>
        <begin position="6"/>
        <end position="23"/>
    </location>
</feature>
<feature type="transmembrane region" description="Helical" evidence="9">
    <location>
        <begin position="451"/>
        <end position="470"/>
    </location>
</feature>
<evidence type="ECO:0000256" key="1">
    <source>
        <dbReference type="ARBA" id="ARBA00004141"/>
    </source>
</evidence>
<dbReference type="PROSITE" id="PS50283">
    <property type="entry name" value="NA_SOLUT_SYMP_3"/>
    <property type="match status" value="1"/>
</dbReference>
<accession>A0ABS1H2M8</accession>
<dbReference type="NCBIfam" id="TIGR02119">
    <property type="entry name" value="panF"/>
    <property type="match status" value="1"/>
</dbReference>
<evidence type="ECO:0000256" key="7">
    <source>
        <dbReference type="ARBA" id="ARBA00023136"/>
    </source>
</evidence>
<feature type="transmembrane region" description="Helical" evidence="9">
    <location>
        <begin position="423"/>
        <end position="439"/>
    </location>
</feature>
<feature type="transmembrane region" description="Helical" evidence="9">
    <location>
        <begin position="157"/>
        <end position="179"/>
    </location>
</feature>
<dbReference type="InterPro" id="IPR001734">
    <property type="entry name" value="Na/solute_symporter"/>
</dbReference>
<dbReference type="NCBIfam" id="TIGR00813">
    <property type="entry name" value="sss"/>
    <property type="match status" value="1"/>
</dbReference>
<comment type="caution">
    <text evidence="10">The sequence shown here is derived from an EMBL/GenBank/DDBJ whole genome shotgun (WGS) entry which is preliminary data.</text>
</comment>
<sequence length="481" mass="51608">MHWQVIIPLAIFLIIIFSIGIWANRHVMQSNSFLQEYFLGGREMGGFLLAMTMMATYGSAGSFIGGPGVAYNTGLGWVLLAMAQLPAGYFVLMILGKKFAIIARKYQAITLIDFLRERYQSKTVVIVSAISIIAFLFASMAAQWIGGARLIESLTGLSYSSALFIFAGAVLIYVIIGGFRAVALTDAVQGSVMVIGTIILLVATVIAGGGISNIMSDLVAENPNLVSPYGADRSLTPLYVSTFWILIGIGVIGLPQIAVRAMSYKNSKGMHSAIIIGTVALATVMFGMHLIGVLARPVLPGVEIGDKVMPLLTLKVLPPFLAGIVLAAPMAAIMSTVNALLILVSSTVVKDIYLNYIKPTATDAQIKKASFYVTTIIGIAVVLVALRPPDLLVWLNLFAFGGLESVFLWPVVFGLYWKTGNKYGAISSMIIGISSYIIIDQKMPNVFGMHTVTLPITLSLITFIVVSLATKHKVKTNTSII</sequence>
<reference evidence="10 11" key="1">
    <citation type="submission" date="2020-12" db="EMBL/GenBank/DDBJ databases">
        <title>YIM B01967 draft genome.</title>
        <authorList>
            <person name="Yan X."/>
        </authorList>
    </citation>
    <scope>NUCLEOTIDE SEQUENCE [LARGE SCALE GENOMIC DNA]</scope>
    <source>
        <strain evidence="10 11">YIM B01967</strain>
    </source>
</reference>
<dbReference type="InterPro" id="IPR011849">
    <property type="entry name" value="Na/pantothenate_symporter"/>
</dbReference>
<feature type="transmembrane region" description="Helical" evidence="9">
    <location>
        <begin position="44"/>
        <end position="64"/>
    </location>
</feature>
<dbReference type="PROSITE" id="PS00456">
    <property type="entry name" value="NA_SOLUT_SYMP_1"/>
    <property type="match status" value="1"/>
</dbReference>
<name>A0ABS1H2M8_9BACL</name>
<feature type="transmembrane region" description="Helical" evidence="9">
    <location>
        <begin position="124"/>
        <end position="145"/>
    </location>
</feature>
<keyword evidence="5 9" id="KW-0812">Transmembrane</keyword>
<dbReference type="InterPro" id="IPR038377">
    <property type="entry name" value="Na/Glc_symporter_sf"/>
</dbReference>
<dbReference type="CDD" id="cd10327">
    <property type="entry name" value="SLC5sbd_PanF"/>
    <property type="match status" value="1"/>
</dbReference>
<comment type="similarity">
    <text evidence="2 8">Belongs to the sodium:solute symporter (SSF) (TC 2.A.21) family.</text>
</comment>
<feature type="transmembrane region" description="Helical" evidence="9">
    <location>
        <begin position="76"/>
        <end position="95"/>
    </location>
</feature>
<evidence type="ECO:0000256" key="4">
    <source>
        <dbReference type="ARBA" id="ARBA00022475"/>
    </source>
</evidence>
<evidence type="ECO:0000256" key="3">
    <source>
        <dbReference type="ARBA" id="ARBA00022448"/>
    </source>
</evidence>
<organism evidence="10 11">
    <name type="scientific">Viridibacillus soli</name>
    <dbReference type="NCBI Taxonomy" id="2798301"/>
    <lineage>
        <taxon>Bacteria</taxon>
        <taxon>Bacillati</taxon>
        <taxon>Bacillota</taxon>
        <taxon>Bacilli</taxon>
        <taxon>Bacillales</taxon>
        <taxon>Caryophanaceae</taxon>
        <taxon>Viridibacillus</taxon>
    </lineage>
</organism>
<comment type="subcellular location">
    <subcellularLocation>
        <location evidence="1">Membrane</location>
        <topology evidence="1">Multi-pass membrane protein</topology>
    </subcellularLocation>
</comment>
<feature type="transmembrane region" description="Helical" evidence="9">
    <location>
        <begin position="369"/>
        <end position="386"/>
    </location>
</feature>
<feature type="transmembrane region" description="Helical" evidence="9">
    <location>
        <begin position="392"/>
        <end position="416"/>
    </location>
</feature>
<feature type="transmembrane region" description="Helical" evidence="9">
    <location>
        <begin position="235"/>
        <end position="254"/>
    </location>
</feature>
<feature type="transmembrane region" description="Helical" evidence="9">
    <location>
        <begin position="191"/>
        <end position="215"/>
    </location>
</feature>
<dbReference type="Gene3D" id="1.20.1730.10">
    <property type="entry name" value="Sodium/glucose cotransporter"/>
    <property type="match status" value="1"/>
</dbReference>
<proteinExistence type="inferred from homology"/>